<dbReference type="EMBL" id="FPHJ01000069">
    <property type="protein sequence ID" value="SFV70004.1"/>
    <property type="molecule type" value="Genomic_DNA"/>
</dbReference>
<dbReference type="PROSITE" id="PS51257">
    <property type="entry name" value="PROKAR_LIPOPROTEIN"/>
    <property type="match status" value="1"/>
</dbReference>
<dbReference type="InterPro" id="IPR025294">
    <property type="entry name" value="DUF4156"/>
</dbReference>
<sequence length="113" mass="12589">MKRIIILITTLFLISCGETRLSDEGATISVVERINSKCKYIGDVEGSYNNIIYGEFIDNKTLEKNAINDLKDKAYKMGADTIIAPVGSAKGGLFVDIIKWRAVYSSKAYKCRK</sequence>
<gene>
    <name evidence="1" type="ORF">MNB_SUP05-5-1165</name>
</gene>
<proteinExistence type="predicted"/>
<reference evidence="1" key="1">
    <citation type="submission" date="2016-10" db="EMBL/GenBank/DDBJ databases">
        <authorList>
            <person name="de Groot N.N."/>
        </authorList>
    </citation>
    <scope>NUCLEOTIDE SEQUENCE</scope>
</reference>
<organism evidence="1">
    <name type="scientific">hydrothermal vent metagenome</name>
    <dbReference type="NCBI Taxonomy" id="652676"/>
    <lineage>
        <taxon>unclassified sequences</taxon>
        <taxon>metagenomes</taxon>
        <taxon>ecological metagenomes</taxon>
    </lineage>
</organism>
<evidence type="ECO:0008006" key="2">
    <source>
        <dbReference type="Google" id="ProtNLM"/>
    </source>
</evidence>
<dbReference type="Pfam" id="PF13698">
    <property type="entry name" value="DUF4156"/>
    <property type="match status" value="1"/>
</dbReference>
<evidence type="ECO:0000313" key="1">
    <source>
        <dbReference type="EMBL" id="SFV70004.1"/>
    </source>
</evidence>
<accession>A0A1W1CW00</accession>
<dbReference type="AlphaFoldDB" id="A0A1W1CW00"/>
<protein>
    <recommendedName>
        <fullName evidence="2">DUF4156 domain-containing protein</fullName>
    </recommendedName>
</protein>
<name>A0A1W1CW00_9ZZZZ</name>